<evidence type="ECO:0000259" key="1">
    <source>
        <dbReference type="PROSITE" id="PS50943"/>
    </source>
</evidence>
<gene>
    <name evidence="2" type="ORF">SRIMR7_13995</name>
</gene>
<dbReference type="GeneID" id="66857639"/>
<dbReference type="InterPro" id="IPR001387">
    <property type="entry name" value="Cro/C1-type_HTH"/>
</dbReference>
<reference evidence="2 3" key="1">
    <citation type="submission" date="2022-03" db="EMBL/GenBank/DDBJ databases">
        <title>Complete genome of Streptomyces rimosus ssp. rimosus R7 (=ATCC 10970).</title>
        <authorList>
            <person name="Beganovic S."/>
            <person name="Ruckert C."/>
            <person name="Busche T."/>
            <person name="Kalinowski J."/>
            <person name="Wittmann C."/>
        </authorList>
    </citation>
    <scope>NUCLEOTIDE SEQUENCE [LARGE SCALE GENOMIC DNA]</scope>
    <source>
        <strain evidence="2 3">R7</strain>
    </source>
</reference>
<organism evidence="2 3">
    <name type="scientific">Streptomyces rimosus subsp. rimosus</name>
    <dbReference type="NCBI Taxonomy" id="132474"/>
    <lineage>
        <taxon>Bacteria</taxon>
        <taxon>Bacillati</taxon>
        <taxon>Actinomycetota</taxon>
        <taxon>Actinomycetes</taxon>
        <taxon>Kitasatosporales</taxon>
        <taxon>Streptomycetaceae</taxon>
        <taxon>Streptomyces</taxon>
    </lineage>
</organism>
<dbReference type="RefSeq" id="WP_003982306.1">
    <property type="nucleotide sequence ID" value="NZ_CP043497.1"/>
</dbReference>
<accession>A0ABY3Z0J0</accession>
<evidence type="ECO:0000313" key="3">
    <source>
        <dbReference type="Proteomes" id="UP000829494"/>
    </source>
</evidence>
<dbReference type="SUPFAM" id="SSF47413">
    <property type="entry name" value="lambda repressor-like DNA-binding domains"/>
    <property type="match status" value="1"/>
</dbReference>
<dbReference type="EMBL" id="CP094298">
    <property type="protein sequence ID" value="UNZ03263.1"/>
    <property type="molecule type" value="Genomic_DNA"/>
</dbReference>
<dbReference type="CDD" id="cd00093">
    <property type="entry name" value="HTH_XRE"/>
    <property type="match status" value="1"/>
</dbReference>
<protein>
    <submittedName>
        <fullName evidence="2">Helix-turn-helix protein</fullName>
    </submittedName>
</protein>
<dbReference type="SMART" id="SM00530">
    <property type="entry name" value="HTH_XRE"/>
    <property type="match status" value="1"/>
</dbReference>
<dbReference type="Pfam" id="PF19054">
    <property type="entry name" value="DUF5753"/>
    <property type="match status" value="1"/>
</dbReference>
<feature type="domain" description="HTH cro/C1-type" evidence="1">
    <location>
        <begin position="18"/>
        <end position="63"/>
    </location>
</feature>
<evidence type="ECO:0000313" key="2">
    <source>
        <dbReference type="EMBL" id="UNZ03263.1"/>
    </source>
</evidence>
<name>A0ABY3Z0J0_STRRM</name>
<dbReference type="PROSITE" id="PS50943">
    <property type="entry name" value="HTH_CROC1"/>
    <property type="match status" value="1"/>
</dbReference>
<proteinExistence type="predicted"/>
<dbReference type="InterPro" id="IPR043917">
    <property type="entry name" value="DUF5753"/>
</dbReference>
<dbReference type="InterPro" id="IPR010982">
    <property type="entry name" value="Lambda_DNA-bd_dom_sf"/>
</dbReference>
<dbReference type="Gene3D" id="1.10.260.40">
    <property type="entry name" value="lambda repressor-like DNA-binding domains"/>
    <property type="match status" value="1"/>
</dbReference>
<dbReference type="Pfam" id="PF13560">
    <property type="entry name" value="HTH_31"/>
    <property type="match status" value="1"/>
</dbReference>
<dbReference type="Proteomes" id="UP000829494">
    <property type="component" value="Chromosome"/>
</dbReference>
<keyword evidence="3" id="KW-1185">Reference proteome</keyword>
<sequence>MGLRANPTYRQRRFGAEVRRLRERAGLTVSEAADVMGMRQSHVSNVEAGRTSLAPARLRELAQTASGTRSTYVEALIDLGQRSGKGWWSLYRNSVRAPLLDFAELEAGAESIACYEPMFVPGLLQTRAYATAVHRSGYVEVPRSAEAAAVEFRMERQRVLSGEGAPKLHAVVHEAALRASFGGRALMRDQLLRLIDACHLPNVTLQVLPFDGPVPFGAPFTVLTPPVRELSTAVVPHVENSLYLGEVEAVQRYEHTFAKLAEAALPSEARCAKDTVKLIERLLYPLL</sequence>